<evidence type="ECO:0000313" key="1">
    <source>
        <dbReference type="EMBL" id="RUO46284.1"/>
    </source>
</evidence>
<dbReference type="Proteomes" id="UP000286985">
    <property type="component" value="Unassembled WGS sequence"/>
</dbReference>
<gene>
    <name evidence="1" type="ORF">CWE24_12000</name>
</gene>
<comment type="caution">
    <text evidence="1">The sequence shown here is derived from an EMBL/GenBank/DDBJ whole genome shotgun (WGS) entry which is preliminary data.</text>
</comment>
<reference evidence="2" key="1">
    <citation type="journal article" date="2018" name="Front. Microbiol.">
        <title>Genome-Based Analysis Reveals the Taxonomy and Diversity of the Family Idiomarinaceae.</title>
        <authorList>
            <person name="Liu Y."/>
            <person name="Lai Q."/>
            <person name="Shao Z."/>
        </authorList>
    </citation>
    <scope>NUCLEOTIDE SEQUENCE [LARGE SCALE GENOMIC DNA]</scope>
    <source>
        <strain evidence="2">908033</strain>
    </source>
</reference>
<sequence length="182" mass="20503">MSKGVTFNHNMGPVTIIDEGSSARPSILGKLIEIIATSGQAEINLDRDPAEIDVKVNFNDLTNHKWLIDEYIQSSLLIDESIEALNQTILNGSTKLKRQMKTFYNRALDKYSINRSPFDLEKLKLNSDSIVDEVISSTKKFVKNSADLKQGYFEEDIDYGVSLITSYSIIECIVLENPNDHN</sequence>
<proteinExistence type="predicted"/>
<evidence type="ECO:0000313" key="2">
    <source>
        <dbReference type="Proteomes" id="UP000286985"/>
    </source>
</evidence>
<dbReference type="OrthoDB" id="6636571at2"/>
<protein>
    <submittedName>
        <fullName evidence="1">Uncharacterized protein</fullName>
    </submittedName>
</protein>
<accession>A0A432XC01</accession>
<name>A0A432XC01_9GAMM</name>
<keyword evidence="2" id="KW-1185">Reference proteome</keyword>
<dbReference type="AlphaFoldDB" id="A0A432XC01"/>
<dbReference type="RefSeq" id="WP_092842018.1">
    <property type="nucleotide sequence ID" value="NZ_FPCF01000009.1"/>
</dbReference>
<dbReference type="EMBL" id="PIPU01000008">
    <property type="protein sequence ID" value="RUO46284.1"/>
    <property type="molecule type" value="Genomic_DNA"/>
</dbReference>
<dbReference type="STRING" id="519452.SAMN04488139_2550"/>
<organism evidence="1 2">
    <name type="scientific">Pseudidiomarina donghaiensis</name>
    <dbReference type="NCBI Taxonomy" id="519452"/>
    <lineage>
        <taxon>Bacteria</taxon>
        <taxon>Pseudomonadati</taxon>
        <taxon>Pseudomonadota</taxon>
        <taxon>Gammaproteobacteria</taxon>
        <taxon>Alteromonadales</taxon>
        <taxon>Idiomarinaceae</taxon>
        <taxon>Pseudidiomarina</taxon>
    </lineage>
</organism>